<dbReference type="SUPFAM" id="SSF55961">
    <property type="entry name" value="Bet v1-like"/>
    <property type="match status" value="1"/>
</dbReference>
<comment type="similarity">
    <text evidence="1">Belongs to the AHA1 family.</text>
</comment>
<dbReference type="Pfam" id="PF08327">
    <property type="entry name" value="AHSA1"/>
    <property type="match status" value="1"/>
</dbReference>
<dbReference type="RefSeq" id="WP_353566855.1">
    <property type="nucleotide sequence ID" value="NZ_BAABRI010000009.1"/>
</dbReference>
<dbReference type="EMBL" id="BAABRI010000009">
    <property type="protein sequence ID" value="GAA5482724.1"/>
    <property type="molecule type" value="Genomic_DNA"/>
</dbReference>
<keyword evidence="4" id="KW-1185">Reference proteome</keyword>
<evidence type="ECO:0000259" key="2">
    <source>
        <dbReference type="Pfam" id="PF08327"/>
    </source>
</evidence>
<reference evidence="3 4" key="1">
    <citation type="submission" date="2024-02" db="EMBL/GenBank/DDBJ databases">
        <title>Haloferula sargassicola NBRC 104335.</title>
        <authorList>
            <person name="Ichikawa N."/>
            <person name="Katano-Makiyama Y."/>
            <person name="Hidaka K."/>
        </authorList>
    </citation>
    <scope>NUCLEOTIDE SEQUENCE [LARGE SCALE GENOMIC DNA]</scope>
    <source>
        <strain evidence="3 4">NBRC 104335</strain>
    </source>
</reference>
<protein>
    <recommendedName>
        <fullName evidence="2">Activator of Hsp90 ATPase homologue 1/2-like C-terminal domain-containing protein</fullName>
    </recommendedName>
</protein>
<sequence>MSDDDLTFVNQRLIAATPSEILAAFREPERLARWWGPAGFRNTFHDFDFRPGGDWKFTMHGPEGGDYENHCRFQSIGPDRLEILHLGSVHAFRLTLTLEASEAGTRLTWRQTFELPEDYERVNTFVPRCNEENLDRLESELQRP</sequence>
<name>A0ABP9UN21_9BACT</name>
<evidence type="ECO:0000256" key="1">
    <source>
        <dbReference type="ARBA" id="ARBA00006817"/>
    </source>
</evidence>
<gene>
    <name evidence="3" type="ORF">Hsar01_01947</name>
</gene>
<proteinExistence type="inferred from homology"/>
<feature type="domain" description="Activator of Hsp90 ATPase homologue 1/2-like C-terminal" evidence="2">
    <location>
        <begin position="16"/>
        <end position="141"/>
    </location>
</feature>
<dbReference type="InterPro" id="IPR013538">
    <property type="entry name" value="ASHA1/2-like_C"/>
</dbReference>
<dbReference type="CDD" id="cd08894">
    <property type="entry name" value="SRPBCC_CalC_Aha1-like_1"/>
    <property type="match status" value="1"/>
</dbReference>
<evidence type="ECO:0000313" key="3">
    <source>
        <dbReference type="EMBL" id="GAA5482724.1"/>
    </source>
</evidence>
<dbReference type="Proteomes" id="UP001476282">
    <property type="component" value="Unassembled WGS sequence"/>
</dbReference>
<evidence type="ECO:0000313" key="4">
    <source>
        <dbReference type="Proteomes" id="UP001476282"/>
    </source>
</evidence>
<organism evidence="3 4">
    <name type="scientific">Haloferula sargassicola</name>
    <dbReference type="NCBI Taxonomy" id="490096"/>
    <lineage>
        <taxon>Bacteria</taxon>
        <taxon>Pseudomonadati</taxon>
        <taxon>Verrucomicrobiota</taxon>
        <taxon>Verrucomicrobiia</taxon>
        <taxon>Verrucomicrobiales</taxon>
        <taxon>Verrucomicrobiaceae</taxon>
        <taxon>Haloferula</taxon>
    </lineage>
</organism>
<dbReference type="InterPro" id="IPR023393">
    <property type="entry name" value="START-like_dom_sf"/>
</dbReference>
<accession>A0ABP9UN21</accession>
<dbReference type="Gene3D" id="3.30.530.20">
    <property type="match status" value="1"/>
</dbReference>
<comment type="caution">
    <text evidence="3">The sequence shown here is derived from an EMBL/GenBank/DDBJ whole genome shotgun (WGS) entry which is preliminary data.</text>
</comment>